<dbReference type="RefSeq" id="WP_255328620.1">
    <property type="nucleotide sequence ID" value="NZ_JAKZEU010000002.1"/>
</dbReference>
<organism evidence="3 4">
    <name type="scientific">Paracoccus albicereus</name>
    <dbReference type="NCBI Taxonomy" id="2922394"/>
    <lineage>
        <taxon>Bacteria</taxon>
        <taxon>Pseudomonadati</taxon>
        <taxon>Pseudomonadota</taxon>
        <taxon>Alphaproteobacteria</taxon>
        <taxon>Rhodobacterales</taxon>
        <taxon>Paracoccaceae</taxon>
        <taxon>Paracoccus</taxon>
    </lineage>
</organism>
<accession>A0ABT1MMW3</accession>
<gene>
    <name evidence="3" type="ORF">MLD63_04125</name>
</gene>
<keyword evidence="2" id="KW-0812">Transmembrane</keyword>
<evidence type="ECO:0000313" key="3">
    <source>
        <dbReference type="EMBL" id="MCQ0969615.1"/>
    </source>
</evidence>
<comment type="caution">
    <text evidence="3">The sequence shown here is derived from an EMBL/GenBank/DDBJ whole genome shotgun (WGS) entry which is preliminary data.</text>
</comment>
<dbReference type="Pfam" id="PF09527">
    <property type="entry name" value="ATPase_gene1"/>
    <property type="match status" value="1"/>
</dbReference>
<sequence length="132" mass="14246">MAEGPRSDADRARDAARLRDLETRLKTKTPAEAGPRQMATHDQAHVAWRMVIELVAGLGIGVGVGFGLDHLFGTRPLMLVVFTLLGFAAGIKTMLRTAAELNRPGETGTDLPAHLAAKKSADTAWDDDEERD</sequence>
<evidence type="ECO:0000256" key="1">
    <source>
        <dbReference type="SAM" id="MobiDB-lite"/>
    </source>
</evidence>
<keyword evidence="2" id="KW-1133">Transmembrane helix</keyword>
<feature type="transmembrane region" description="Helical" evidence="2">
    <location>
        <begin position="74"/>
        <end position="95"/>
    </location>
</feature>
<evidence type="ECO:0000256" key="2">
    <source>
        <dbReference type="SAM" id="Phobius"/>
    </source>
</evidence>
<keyword evidence="4" id="KW-1185">Reference proteome</keyword>
<protein>
    <submittedName>
        <fullName evidence="3">AtpZ/AtpI family protein</fullName>
    </submittedName>
</protein>
<reference evidence="3 4" key="1">
    <citation type="submission" date="2022-03" db="EMBL/GenBank/DDBJ databases">
        <authorList>
            <person name="He Y."/>
        </authorList>
    </citation>
    <scope>NUCLEOTIDE SEQUENCE [LARGE SCALE GENOMIC DNA]</scope>
    <source>
        <strain evidence="3 4">TK19116</strain>
    </source>
</reference>
<dbReference type="InterPro" id="IPR032820">
    <property type="entry name" value="ATPase_put"/>
</dbReference>
<evidence type="ECO:0000313" key="4">
    <source>
        <dbReference type="Proteomes" id="UP001203945"/>
    </source>
</evidence>
<feature type="transmembrane region" description="Helical" evidence="2">
    <location>
        <begin position="46"/>
        <end position="68"/>
    </location>
</feature>
<feature type="region of interest" description="Disordered" evidence="1">
    <location>
        <begin position="103"/>
        <end position="132"/>
    </location>
</feature>
<keyword evidence="2" id="KW-0472">Membrane</keyword>
<dbReference type="EMBL" id="JAKZEU010000002">
    <property type="protein sequence ID" value="MCQ0969615.1"/>
    <property type="molecule type" value="Genomic_DNA"/>
</dbReference>
<name>A0ABT1MMW3_9RHOB</name>
<proteinExistence type="predicted"/>
<dbReference type="Proteomes" id="UP001203945">
    <property type="component" value="Unassembled WGS sequence"/>
</dbReference>